<gene>
    <name evidence="1" type="ORF">AAG570_005233</name>
</gene>
<dbReference type="InterPro" id="IPR019374">
    <property type="entry name" value="Ribosomal_mS22"/>
</dbReference>
<keyword evidence="2" id="KW-1185">Reference proteome</keyword>
<dbReference type="PANTHER" id="PTHR13071:SF4">
    <property type="entry name" value="SMALL RIBOSOMAL SUBUNIT PROTEIN MS22"/>
    <property type="match status" value="1"/>
</dbReference>
<dbReference type="AlphaFoldDB" id="A0ABD0XZW8"/>
<evidence type="ECO:0000313" key="2">
    <source>
        <dbReference type="Proteomes" id="UP001558652"/>
    </source>
</evidence>
<dbReference type="PANTHER" id="PTHR13071">
    <property type="entry name" value="MITOCHONDRIAL 28S RIBOSOMAL PROTEIN S22"/>
    <property type="match status" value="1"/>
</dbReference>
<organism evidence="1 2">
    <name type="scientific">Ranatra chinensis</name>
    <dbReference type="NCBI Taxonomy" id="642074"/>
    <lineage>
        <taxon>Eukaryota</taxon>
        <taxon>Metazoa</taxon>
        <taxon>Ecdysozoa</taxon>
        <taxon>Arthropoda</taxon>
        <taxon>Hexapoda</taxon>
        <taxon>Insecta</taxon>
        <taxon>Pterygota</taxon>
        <taxon>Neoptera</taxon>
        <taxon>Paraneoptera</taxon>
        <taxon>Hemiptera</taxon>
        <taxon>Heteroptera</taxon>
        <taxon>Panheteroptera</taxon>
        <taxon>Nepomorpha</taxon>
        <taxon>Nepidae</taxon>
        <taxon>Ranatrinae</taxon>
        <taxon>Ranatra</taxon>
    </lineage>
</organism>
<evidence type="ECO:0000313" key="1">
    <source>
        <dbReference type="EMBL" id="KAL1116761.1"/>
    </source>
</evidence>
<reference evidence="1 2" key="1">
    <citation type="submission" date="2024-07" db="EMBL/GenBank/DDBJ databases">
        <title>Chromosome-level genome assembly of the water stick insect Ranatra chinensis (Heteroptera: Nepidae).</title>
        <authorList>
            <person name="Liu X."/>
        </authorList>
    </citation>
    <scope>NUCLEOTIDE SEQUENCE [LARGE SCALE GENOMIC DNA]</scope>
    <source>
        <strain evidence="1">Cailab_2021Rc</strain>
        <tissue evidence="1">Muscle</tissue>
    </source>
</reference>
<accession>A0ABD0XZW8</accession>
<dbReference type="EMBL" id="JBFDAA010000017">
    <property type="protein sequence ID" value="KAL1116761.1"/>
    <property type="molecule type" value="Genomic_DNA"/>
</dbReference>
<comment type="caution">
    <text evidence="1">The sequence shown here is derived from an EMBL/GenBank/DDBJ whole genome shotgun (WGS) entry which is preliminary data.</text>
</comment>
<dbReference type="Pfam" id="PF10245">
    <property type="entry name" value="MRP-S22"/>
    <property type="match status" value="1"/>
</dbReference>
<sequence length="191" mass="22300">MLRAEKKLQMPPLLPERKEINFVFVDDPKLVGLSESKFVFTDISFGTTDRTRTIVVRDPDGKLRKATWDERARMNSLLEREEYEFVLDRACLQFEPDDPKFIHTCKLVFDSVNETSSFSVLRSTRHYGSLIFHLVEKENIDDLLIENMKTDRLEDATWLITLYHIIHPSTKSKSFAYSPGKELDLIKVLVM</sequence>
<proteinExistence type="predicted"/>
<dbReference type="Proteomes" id="UP001558652">
    <property type="component" value="Unassembled WGS sequence"/>
</dbReference>
<name>A0ABD0XZW8_9HEMI</name>
<protein>
    <submittedName>
        <fullName evidence="1">Uncharacterized protein</fullName>
    </submittedName>
</protein>